<accession>A0A916YS58</accession>
<dbReference type="Proteomes" id="UP000612456">
    <property type="component" value="Unassembled WGS sequence"/>
</dbReference>
<reference evidence="2" key="2">
    <citation type="submission" date="2020-09" db="EMBL/GenBank/DDBJ databases">
        <authorList>
            <person name="Sun Q."/>
            <person name="Zhou Y."/>
        </authorList>
    </citation>
    <scope>NUCLEOTIDE SEQUENCE</scope>
    <source>
        <strain evidence="2">CGMCC 1.15178</strain>
    </source>
</reference>
<comment type="caution">
    <text evidence="2">The sequence shown here is derived from an EMBL/GenBank/DDBJ whole genome shotgun (WGS) entry which is preliminary data.</text>
</comment>
<gene>
    <name evidence="2" type="ORF">GCM10010911_15990</name>
</gene>
<reference evidence="2" key="1">
    <citation type="journal article" date="2014" name="Int. J. Syst. Evol. Microbiol.">
        <title>Complete genome sequence of Corynebacterium casei LMG S-19264T (=DSM 44701T), isolated from a smear-ripened cheese.</title>
        <authorList>
            <consortium name="US DOE Joint Genome Institute (JGI-PGF)"/>
            <person name="Walter F."/>
            <person name="Albersmeier A."/>
            <person name="Kalinowski J."/>
            <person name="Ruckert C."/>
        </authorList>
    </citation>
    <scope>NUCLEOTIDE SEQUENCE</scope>
    <source>
        <strain evidence="2">CGMCC 1.15178</strain>
    </source>
</reference>
<dbReference type="AlphaFoldDB" id="A0A916YS58"/>
<protein>
    <recommendedName>
        <fullName evidence="1">Aminoglycoside phosphotransferase domain-containing protein</fullName>
    </recommendedName>
</protein>
<name>A0A916YS58_9BACL</name>
<dbReference type="Pfam" id="PF01636">
    <property type="entry name" value="APH"/>
    <property type="match status" value="1"/>
</dbReference>
<organism evidence="2 3">
    <name type="scientific">Paenibacillus nasutitermitis</name>
    <dbReference type="NCBI Taxonomy" id="1652958"/>
    <lineage>
        <taxon>Bacteria</taxon>
        <taxon>Bacillati</taxon>
        <taxon>Bacillota</taxon>
        <taxon>Bacilli</taxon>
        <taxon>Bacillales</taxon>
        <taxon>Paenibacillaceae</taxon>
        <taxon>Paenibacillus</taxon>
    </lineage>
</organism>
<proteinExistence type="predicted"/>
<evidence type="ECO:0000313" key="3">
    <source>
        <dbReference type="Proteomes" id="UP000612456"/>
    </source>
</evidence>
<evidence type="ECO:0000313" key="2">
    <source>
        <dbReference type="EMBL" id="GGD58956.1"/>
    </source>
</evidence>
<dbReference type="EMBL" id="BMHP01000001">
    <property type="protein sequence ID" value="GGD58956.1"/>
    <property type="molecule type" value="Genomic_DNA"/>
</dbReference>
<evidence type="ECO:0000259" key="1">
    <source>
        <dbReference type="Pfam" id="PF01636"/>
    </source>
</evidence>
<sequence>MAPPLGIVDWVEINENLDALFSGGDRLTVHPMKQGYEAEVMKICSDQESYVLKVWNKNSRPDVGFQFRLLSVLHERGVSVPKPLGWGINTNGDKVLLTTFDGVPIHKTDKKKMTLIANLLTTLHRTRGDDLESIPLPRYSFTDYFFPGVREHPDLWNPFVSVVKRVQIKQEQLIHGDFHINNIVEENGRLTIIDWTNGQLGDSRFDFAWSLTLQKIYLTDLSADVFRSAYVSDNKFAQQELDVFEALAWIRWMLLHRSGGAPGGHKTIEKVRRIQTTNPLLRDYEVKKAK</sequence>
<dbReference type="Gene3D" id="3.90.1200.10">
    <property type="match status" value="1"/>
</dbReference>
<dbReference type="RefSeq" id="WP_188990739.1">
    <property type="nucleotide sequence ID" value="NZ_BMHP01000001.1"/>
</dbReference>
<dbReference type="InterPro" id="IPR011009">
    <property type="entry name" value="Kinase-like_dom_sf"/>
</dbReference>
<dbReference type="InterPro" id="IPR002575">
    <property type="entry name" value="Aminoglycoside_PTrfase"/>
</dbReference>
<dbReference type="Gene3D" id="3.30.200.20">
    <property type="entry name" value="Phosphorylase Kinase, domain 1"/>
    <property type="match status" value="1"/>
</dbReference>
<feature type="domain" description="Aminoglycoside phosphotransferase" evidence="1">
    <location>
        <begin position="30"/>
        <end position="214"/>
    </location>
</feature>
<keyword evidence="3" id="KW-1185">Reference proteome</keyword>
<dbReference type="SUPFAM" id="SSF56112">
    <property type="entry name" value="Protein kinase-like (PK-like)"/>
    <property type="match status" value="1"/>
</dbReference>